<dbReference type="PATRIC" id="fig|230361.4.peg.1590"/>
<dbReference type="Pfam" id="PF13565">
    <property type="entry name" value="HTH_32"/>
    <property type="match status" value="1"/>
</dbReference>
<dbReference type="KEGG" id="mmil:sm9_1538"/>
<dbReference type="GeneID" id="26736480"/>
<evidence type="ECO:0000313" key="1">
    <source>
        <dbReference type="EMBL" id="ALT69310.1"/>
    </source>
</evidence>
<accession>A0A0U2L6B8</accession>
<dbReference type="EMBL" id="CP011266">
    <property type="protein sequence ID" value="ALT69310.1"/>
    <property type="molecule type" value="Genomic_DNA"/>
</dbReference>
<name>A0A0U2L6B8_9EURY</name>
<dbReference type="OrthoDB" id="73794at2157"/>
<dbReference type="AlphaFoldDB" id="A0A0U2L6B8"/>
<dbReference type="RefSeq" id="WP_058739549.1">
    <property type="nucleotide sequence ID" value="NZ_CP011266.1"/>
</dbReference>
<dbReference type="Proteomes" id="UP000067738">
    <property type="component" value="Chromosome"/>
</dbReference>
<dbReference type="InterPro" id="IPR009057">
    <property type="entry name" value="Homeodomain-like_sf"/>
</dbReference>
<evidence type="ECO:0000313" key="2">
    <source>
        <dbReference type="Proteomes" id="UP000067738"/>
    </source>
</evidence>
<keyword evidence="2" id="KW-1185">Reference proteome</keyword>
<organism evidence="1 2">
    <name type="scientific">Methanobrevibacter millerae</name>
    <dbReference type="NCBI Taxonomy" id="230361"/>
    <lineage>
        <taxon>Archaea</taxon>
        <taxon>Methanobacteriati</taxon>
        <taxon>Methanobacteriota</taxon>
        <taxon>Methanomada group</taxon>
        <taxon>Methanobacteria</taxon>
        <taxon>Methanobacteriales</taxon>
        <taxon>Methanobacteriaceae</taxon>
        <taxon>Methanobrevibacter</taxon>
    </lineage>
</organism>
<dbReference type="SUPFAM" id="SSF46689">
    <property type="entry name" value="Homeodomain-like"/>
    <property type="match status" value="1"/>
</dbReference>
<proteinExistence type="predicted"/>
<sequence>MSGKSKINVFNKMTKTALDEEISNYVAYHRYYQRLIAVKIVTEGNTIADAAKILGKSYQTVHRWIKTCEKEGLEGLKPSFGGGRPSKLTYDQLIELDKIIEETPNMSIKDVHFLVNEKFNVDYSLKQIGKIVRKLGYNYSKAYPKFSKSPEDAEEQLKKLRRIQCNIKRCYSLI</sequence>
<gene>
    <name evidence="1" type="ORF">sm9_1538</name>
</gene>
<reference evidence="1 2" key="1">
    <citation type="submission" date="2015-04" db="EMBL/GenBank/DDBJ databases">
        <title>The complete genome sequence of the rumen methanogen Methanobrevibacter millerae SM9.</title>
        <authorList>
            <person name="Leahy S.C."/>
            <person name="Kelly W.J."/>
            <person name="Pacheco D.M."/>
            <person name="Li D."/>
            <person name="Altermann E."/>
            <person name="Attwood G.T."/>
        </authorList>
    </citation>
    <scope>NUCLEOTIDE SEQUENCE [LARGE SCALE GENOMIC DNA]</scope>
    <source>
        <strain evidence="1 2">SM9</strain>
    </source>
</reference>
<protein>
    <submittedName>
        <fullName evidence="1">Transposase</fullName>
    </submittedName>
</protein>